<evidence type="ECO:0000256" key="1">
    <source>
        <dbReference type="SAM" id="Phobius"/>
    </source>
</evidence>
<keyword evidence="4" id="KW-1185">Reference proteome</keyword>
<protein>
    <submittedName>
        <fullName evidence="3">Drug/metabolite transporter (DMT)-like permease</fullName>
    </submittedName>
    <submittedName>
        <fullName evidence="2">Integral membrane protein</fullName>
    </submittedName>
</protein>
<dbReference type="EMBL" id="JAGGLR010000006">
    <property type="protein sequence ID" value="MBP2061446.1"/>
    <property type="molecule type" value="Genomic_DNA"/>
</dbReference>
<name>A0A061A2V3_9ACTN</name>
<evidence type="ECO:0000313" key="3">
    <source>
        <dbReference type="EMBL" id="MBP2061446.1"/>
    </source>
</evidence>
<dbReference type="AlphaFoldDB" id="A0A061A2V3"/>
<keyword evidence="1" id="KW-1133">Transmembrane helix</keyword>
<gene>
    <name evidence="3" type="ORF">J2Z30_002455</name>
    <name evidence="2" type="ORF">SIRAN6337</name>
</gene>
<sequence>MPQMSQFLSALIASGTILIIILATDIGRRRITTMRMARSVIAVAVVIAIFVESFPTKGNDISLQLVGVGTGVICGLIAGVLLPAYKDATSGELYTIGGIGYALVWIVLSAGRILFAYGAEHWFTMDLVKFSIDYKISGQDTYANAFVFMSLAMVLTRTAVLLAKMRKLKGQHTGSGQLPQQTATGASV</sequence>
<evidence type="ECO:0000313" key="2">
    <source>
        <dbReference type="EMBL" id="CDR09739.1"/>
    </source>
</evidence>
<dbReference type="Proteomes" id="UP000756710">
    <property type="component" value="Unassembled WGS sequence"/>
</dbReference>
<dbReference type="EMBL" id="LK022848">
    <property type="protein sequence ID" value="CDR09739.1"/>
    <property type="molecule type" value="Genomic_DNA"/>
</dbReference>
<dbReference type="HOGENOM" id="CLU_127141_1_0_11"/>
<feature type="transmembrane region" description="Helical" evidence="1">
    <location>
        <begin position="94"/>
        <end position="117"/>
    </location>
</feature>
<keyword evidence="1" id="KW-0812">Transmembrane</keyword>
<dbReference type="RefSeq" id="WP_044575046.1">
    <property type="nucleotide sequence ID" value="NZ_BAABDR010000045.1"/>
</dbReference>
<reference evidence="3 4" key="2">
    <citation type="submission" date="2021-03" db="EMBL/GenBank/DDBJ databases">
        <title>Genomic Encyclopedia of Type Strains, Phase IV (KMG-IV): sequencing the most valuable type-strain genomes for metagenomic binning, comparative biology and taxonomic classification.</title>
        <authorList>
            <person name="Goeker M."/>
        </authorList>
    </citation>
    <scope>NUCLEOTIDE SEQUENCE [LARGE SCALE GENOMIC DNA]</scope>
    <source>
        <strain evidence="3 4">DSM 41954</strain>
    </source>
</reference>
<evidence type="ECO:0000313" key="4">
    <source>
        <dbReference type="Proteomes" id="UP000756710"/>
    </source>
</evidence>
<dbReference type="GeneID" id="32471057"/>
<keyword evidence="1" id="KW-0472">Membrane</keyword>
<proteinExistence type="predicted"/>
<organism evidence="2">
    <name type="scientific">Streptomyces iranensis</name>
    <dbReference type="NCBI Taxonomy" id="576784"/>
    <lineage>
        <taxon>Bacteria</taxon>
        <taxon>Bacillati</taxon>
        <taxon>Actinomycetota</taxon>
        <taxon>Actinomycetes</taxon>
        <taxon>Kitasatosporales</taxon>
        <taxon>Streptomycetaceae</taxon>
        <taxon>Streptomyces</taxon>
        <taxon>Streptomyces violaceusniger group</taxon>
    </lineage>
</organism>
<accession>A0A061A2V3</accession>
<feature type="transmembrane region" description="Helical" evidence="1">
    <location>
        <begin position="6"/>
        <end position="24"/>
    </location>
</feature>
<feature type="transmembrane region" description="Helical" evidence="1">
    <location>
        <begin position="36"/>
        <end position="55"/>
    </location>
</feature>
<reference evidence="2" key="1">
    <citation type="submission" date="2014-05" db="EMBL/GenBank/DDBJ databases">
        <authorList>
            <person name="Horn Fabian"/>
        </authorList>
    </citation>
    <scope>NUCLEOTIDE SEQUENCE</scope>
</reference>
<feature type="transmembrane region" description="Helical" evidence="1">
    <location>
        <begin position="61"/>
        <end position="82"/>
    </location>
</feature>
<feature type="transmembrane region" description="Helical" evidence="1">
    <location>
        <begin position="142"/>
        <end position="163"/>
    </location>
</feature>